<evidence type="ECO:0000256" key="1">
    <source>
        <dbReference type="SAM" id="MobiDB-lite"/>
    </source>
</evidence>
<feature type="compositionally biased region" description="Basic residues" evidence="1">
    <location>
        <begin position="201"/>
        <end position="211"/>
    </location>
</feature>
<proteinExistence type="predicted"/>
<comment type="caution">
    <text evidence="3">The sequence shown here is derived from an EMBL/GenBank/DDBJ whole genome shotgun (WGS) entry which is preliminary data.</text>
</comment>
<protein>
    <submittedName>
        <fullName evidence="3">Uncharacterized protein</fullName>
    </submittedName>
</protein>
<dbReference type="PANTHER" id="PTHR34755:SF3">
    <property type="entry name" value="SERINE_ARGININE REPETITIVE MATRIX PROTEIN 2"/>
    <property type="match status" value="1"/>
</dbReference>
<evidence type="ECO:0000313" key="3">
    <source>
        <dbReference type="EMBL" id="KAJ8312292.1"/>
    </source>
</evidence>
<organism evidence="3 4">
    <name type="scientific">Tegillarca granosa</name>
    <name type="common">Malaysian cockle</name>
    <name type="synonym">Anadara granosa</name>
    <dbReference type="NCBI Taxonomy" id="220873"/>
    <lineage>
        <taxon>Eukaryota</taxon>
        <taxon>Metazoa</taxon>
        <taxon>Spiralia</taxon>
        <taxon>Lophotrochozoa</taxon>
        <taxon>Mollusca</taxon>
        <taxon>Bivalvia</taxon>
        <taxon>Autobranchia</taxon>
        <taxon>Pteriomorphia</taxon>
        <taxon>Arcoida</taxon>
        <taxon>Arcoidea</taxon>
        <taxon>Arcidae</taxon>
        <taxon>Tegillarca</taxon>
    </lineage>
</organism>
<feature type="region of interest" description="Disordered" evidence="1">
    <location>
        <begin position="186"/>
        <end position="211"/>
    </location>
</feature>
<reference evidence="3 4" key="1">
    <citation type="submission" date="2022-12" db="EMBL/GenBank/DDBJ databases">
        <title>Chromosome-level genome of Tegillarca granosa.</title>
        <authorList>
            <person name="Kim J."/>
        </authorList>
    </citation>
    <scope>NUCLEOTIDE SEQUENCE [LARGE SCALE GENOMIC DNA]</scope>
    <source>
        <strain evidence="3">Teg-2019</strain>
        <tissue evidence="3">Adductor muscle</tissue>
    </source>
</reference>
<keyword evidence="2" id="KW-0472">Membrane</keyword>
<dbReference type="Proteomes" id="UP001217089">
    <property type="component" value="Unassembled WGS sequence"/>
</dbReference>
<evidence type="ECO:0000313" key="4">
    <source>
        <dbReference type="Proteomes" id="UP001217089"/>
    </source>
</evidence>
<keyword evidence="2" id="KW-0812">Transmembrane</keyword>
<keyword evidence="2" id="KW-1133">Transmembrane helix</keyword>
<name>A0ABQ9F4K1_TEGGR</name>
<dbReference type="EMBL" id="JARBDR010000440">
    <property type="protein sequence ID" value="KAJ8312292.1"/>
    <property type="molecule type" value="Genomic_DNA"/>
</dbReference>
<evidence type="ECO:0000256" key="2">
    <source>
        <dbReference type="SAM" id="Phobius"/>
    </source>
</evidence>
<dbReference type="InterPro" id="IPR052109">
    <property type="entry name" value="SRRM_Domain-Containing"/>
</dbReference>
<accession>A0ABQ9F4K1</accession>
<keyword evidence="4" id="KW-1185">Reference proteome</keyword>
<sequence length="288" mass="32711">MILQKTSHGGSSMDVKTCKYSGSFFQHQTSYPKSADRSIFDIFWEQIHGIRYYSSTTATTKTTSYLPVNEFTNEFTCSSSQCIPLGSFDVYMYHTFIFVCVSINNLMCVVKKKFQYNRRNISQDHLISIIGRFQSCGIHFTIVIDTLHEAFGLGENYVDGSAFDPERKAKEEAAKALAMAQKKYSIVRDSSSSERSPSPPPKRKRKKSKSRQMFKDLPGFQLTNSSFQTGFQFTNSLDQTLVLSSLTGKIAAHQKEQKRRKARNISVIGTCSCHPKIIFRNMVMKAKI</sequence>
<feature type="transmembrane region" description="Helical" evidence="2">
    <location>
        <begin position="91"/>
        <end position="110"/>
    </location>
</feature>
<dbReference type="PANTHER" id="PTHR34755">
    <property type="entry name" value="SERINE/ARGININE REPETITIVE MATRIX PROTEIN 3-RELATED"/>
    <property type="match status" value="1"/>
</dbReference>
<gene>
    <name evidence="3" type="ORF">KUTeg_009665</name>
</gene>